<dbReference type="RefSeq" id="WP_156353090.1">
    <property type="nucleotide sequence ID" value="NZ_CACRST010000009.1"/>
</dbReference>
<evidence type="ECO:0000256" key="4">
    <source>
        <dbReference type="ARBA" id="ARBA00011245"/>
    </source>
</evidence>
<evidence type="ECO:0000259" key="10">
    <source>
        <dbReference type="Pfam" id="PF03900"/>
    </source>
</evidence>
<dbReference type="GO" id="GO:0004418">
    <property type="term" value="F:hydroxymethylbilane synthase activity"/>
    <property type="evidence" value="ECO:0007669"/>
    <property type="project" value="UniProtKB-UniRule"/>
</dbReference>
<dbReference type="HAMAP" id="MF_00260">
    <property type="entry name" value="Porphobil_deam"/>
    <property type="match status" value="1"/>
</dbReference>
<evidence type="ECO:0000256" key="6">
    <source>
        <dbReference type="ARBA" id="ARBA00023244"/>
    </source>
</evidence>
<comment type="subunit">
    <text evidence="4 8">Monomer.</text>
</comment>
<dbReference type="InterPro" id="IPR022417">
    <property type="entry name" value="Porphobilin_deaminase_N"/>
</dbReference>
<proteinExistence type="inferred from homology"/>
<dbReference type="InterPro" id="IPR022418">
    <property type="entry name" value="Porphobilinogen_deaminase_C"/>
</dbReference>
<evidence type="ECO:0000313" key="11">
    <source>
        <dbReference type="EMBL" id="VYS85131.1"/>
    </source>
</evidence>
<comment type="similarity">
    <text evidence="3 8">Belongs to the HMBS family.</text>
</comment>
<evidence type="ECO:0000259" key="9">
    <source>
        <dbReference type="Pfam" id="PF01379"/>
    </source>
</evidence>
<dbReference type="PRINTS" id="PR00151">
    <property type="entry name" value="PORPHBDMNASE"/>
</dbReference>
<accession>A0A6N2RYF7</accession>
<dbReference type="FunFam" id="3.40.190.10:FF:000005">
    <property type="entry name" value="Porphobilinogen deaminase"/>
    <property type="match status" value="1"/>
</dbReference>
<feature type="domain" description="Porphobilinogen deaminase N-terminal" evidence="9">
    <location>
        <begin position="6"/>
        <end position="207"/>
    </location>
</feature>
<comment type="catalytic activity">
    <reaction evidence="7 8">
        <text>4 porphobilinogen + H2O = hydroxymethylbilane + 4 NH4(+)</text>
        <dbReference type="Rhea" id="RHEA:13185"/>
        <dbReference type="ChEBI" id="CHEBI:15377"/>
        <dbReference type="ChEBI" id="CHEBI:28938"/>
        <dbReference type="ChEBI" id="CHEBI:57845"/>
        <dbReference type="ChEBI" id="CHEBI:58126"/>
        <dbReference type="EC" id="2.5.1.61"/>
    </reaction>
</comment>
<dbReference type="CDD" id="cd13647">
    <property type="entry name" value="PBP2_PBGD_2"/>
    <property type="match status" value="1"/>
</dbReference>
<dbReference type="Gene3D" id="3.30.160.40">
    <property type="entry name" value="Porphobilinogen deaminase, C-terminal domain"/>
    <property type="match status" value="1"/>
</dbReference>
<evidence type="ECO:0000256" key="2">
    <source>
        <dbReference type="ARBA" id="ARBA00004735"/>
    </source>
</evidence>
<gene>
    <name evidence="8 11" type="primary">hemC</name>
    <name evidence="11" type="ORF">BGLFYP119_00845</name>
</gene>
<dbReference type="GO" id="GO:0006782">
    <property type="term" value="P:protoporphyrinogen IX biosynthetic process"/>
    <property type="evidence" value="ECO:0007669"/>
    <property type="project" value="UniProtKB-UniRule"/>
</dbReference>
<dbReference type="EMBL" id="CACRST010000009">
    <property type="protein sequence ID" value="VYS85131.1"/>
    <property type="molecule type" value="Genomic_DNA"/>
</dbReference>
<feature type="modified residue" description="S-(dipyrrolylmethanemethyl)cysteine" evidence="8">
    <location>
        <position position="238"/>
    </location>
</feature>
<dbReference type="NCBIfam" id="TIGR00212">
    <property type="entry name" value="hemC"/>
    <property type="match status" value="1"/>
</dbReference>
<organism evidence="11">
    <name type="scientific">Blautia glucerasea</name>
    <dbReference type="NCBI Taxonomy" id="536633"/>
    <lineage>
        <taxon>Bacteria</taxon>
        <taxon>Bacillati</taxon>
        <taxon>Bacillota</taxon>
        <taxon>Clostridia</taxon>
        <taxon>Lachnospirales</taxon>
        <taxon>Lachnospiraceae</taxon>
        <taxon>Blautia</taxon>
    </lineage>
</organism>
<name>A0A6N2RYF7_9FIRM</name>
<protein>
    <recommendedName>
        <fullName evidence="8">Porphobilinogen deaminase</fullName>
        <shortName evidence="8">PBG</shortName>
        <ecNumber evidence="8">2.5.1.61</ecNumber>
    </recommendedName>
    <alternativeName>
        <fullName evidence="8">Hydroxymethylbilane synthase</fullName>
        <shortName evidence="8">HMBS</shortName>
    </alternativeName>
    <alternativeName>
        <fullName evidence="8">Pre-uroporphyrinogen synthase</fullName>
    </alternativeName>
</protein>
<evidence type="ECO:0000256" key="8">
    <source>
        <dbReference type="HAMAP-Rule" id="MF_00260"/>
    </source>
</evidence>
<dbReference type="PANTHER" id="PTHR11557">
    <property type="entry name" value="PORPHOBILINOGEN DEAMINASE"/>
    <property type="match status" value="1"/>
</dbReference>
<comment type="function">
    <text evidence="1 8">Tetrapolymerization of the monopyrrole PBG into the hydroxymethylbilane pre-uroporphyrinogen in several discrete steps.</text>
</comment>
<dbReference type="SUPFAM" id="SSF54782">
    <property type="entry name" value="Porphobilinogen deaminase (hydroxymethylbilane synthase), C-terminal domain"/>
    <property type="match status" value="1"/>
</dbReference>
<dbReference type="AlphaFoldDB" id="A0A6N2RYF7"/>
<keyword evidence="5 8" id="KW-0808">Transferase</keyword>
<keyword evidence="6 8" id="KW-0627">Porphyrin biosynthesis</keyword>
<dbReference type="FunFam" id="3.40.190.10:FF:000004">
    <property type="entry name" value="Porphobilinogen deaminase"/>
    <property type="match status" value="1"/>
</dbReference>
<evidence type="ECO:0000256" key="7">
    <source>
        <dbReference type="ARBA" id="ARBA00048169"/>
    </source>
</evidence>
<dbReference type="InterPro" id="IPR000860">
    <property type="entry name" value="HemC"/>
</dbReference>
<evidence type="ECO:0000256" key="3">
    <source>
        <dbReference type="ARBA" id="ARBA00005638"/>
    </source>
</evidence>
<dbReference type="PIRSF" id="PIRSF001438">
    <property type="entry name" value="4pyrrol_synth_OHMeBilane_synth"/>
    <property type="match status" value="1"/>
</dbReference>
<dbReference type="Gene3D" id="3.40.190.10">
    <property type="entry name" value="Periplasmic binding protein-like II"/>
    <property type="match status" value="2"/>
</dbReference>
<evidence type="ECO:0000256" key="1">
    <source>
        <dbReference type="ARBA" id="ARBA00002869"/>
    </source>
</evidence>
<dbReference type="InterPro" id="IPR036803">
    <property type="entry name" value="Porphobilinogen_deaminase_C_sf"/>
</dbReference>
<dbReference type="EC" id="2.5.1.61" evidence="8"/>
<feature type="domain" description="Porphobilinogen deaminase C-terminal" evidence="10">
    <location>
        <begin position="222"/>
        <end position="291"/>
    </location>
</feature>
<dbReference type="PANTHER" id="PTHR11557:SF0">
    <property type="entry name" value="PORPHOBILINOGEN DEAMINASE"/>
    <property type="match status" value="1"/>
</dbReference>
<dbReference type="Pfam" id="PF01379">
    <property type="entry name" value="Porphobil_deam"/>
    <property type="match status" value="1"/>
</dbReference>
<comment type="miscellaneous">
    <text evidence="8">The porphobilinogen subunits are added to the dipyrromethane group.</text>
</comment>
<dbReference type="SUPFAM" id="SSF53850">
    <property type="entry name" value="Periplasmic binding protein-like II"/>
    <property type="match status" value="1"/>
</dbReference>
<evidence type="ECO:0000256" key="5">
    <source>
        <dbReference type="ARBA" id="ARBA00022679"/>
    </source>
</evidence>
<dbReference type="GO" id="GO:0005737">
    <property type="term" value="C:cytoplasm"/>
    <property type="evidence" value="ECO:0007669"/>
    <property type="project" value="UniProtKB-UniRule"/>
</dbReference>
<comment type="pathway">
    <text evidence="2">Porphyrin-containing compound metabolism; protoporphyrin-IX biosynthesis; coproporphyrinogen-III from 5-aminolevulinate: step 2/4.</text>
</comment>
<comment type="cofactor">
    <cofactor evidence="8">
        <name>dipyrromethane</name>
        <dbReference type="ChEBI" id="CHEBI:60342"/>
    </cofactor>
    <text evidence="8">Binds 1 dipyrromethane group covalently.</text>
</comment>
<sequence length="300" mass="33353">MTKNKLIIGSRESRLAVLQSEMVQDFLNKNHPELETEILTMKTTGDKILDRTLDKIGGKGLFVKELDLALLDRRSDISVHSLKDMPMEVPEELPLLAFSKREDPRDVLVLPKGVSELDKNKPLGCSSLRRTLQLASLYPDMEVKSIRGNLQTRLRKLDEGEYSGLILAAAGLKRLGLEQRISRYFTVEEILPAAGQGILAVQGRRGEDYSCLKGYGDREAGICAEAERAYVRYLDGGCTSPVAAYGEVQGDRLLLRGLYYREEDGSYIKGEIEGEASKACELGIALARRLKESMEKGETV</sequence>
<dbReference type="Pfam" id="PF03900">
    <property type="entry name" value="Porphobil_deamC"/>
    <property type="match status" value="1"/>
</dbReference>
<reference evidence="11" key="1">
    <citation type="submission" date="2019-11" db="EMBL/GenBank/DDBJ databases">
        <authorList>
            <person name="Feng L."/>
        </authorList>
    </citation>
    <scope>NUCLEOTIDE SEQUENCE</scope>
    <source>
        <strain evidence="11">BgluceraseaLFYP119</strain>
    </source>
</reference>